<keyword evidence="3" id="KW-1185">Reference proteome</keyword>
<evidence type="ECO:0000313" key="2">
    <source>
        <dbReference type="EMBL" id="MBA0755845.1"/>
    </source>
</evidence>
<feature type="domain" description="DUF7745" evidence="1">
    <location>
        <begin position="10"/>
        <end position="92"/>
    </location>
</feature>
<accession>A0A7J9D5T8</accession>
<sequence>DQWDDKIKLLFYWKYGDLPYLLDVKVDKHLLRALAQYYSYFTFGNVHLVSTIEEYTTLLHCPRIQIDKAYSRATNILNFLKRLINIIGMSEQWVVA</sequence>
<dbReference type="AlphaFoldDB" id="A0A7J9D5T8"/>
<protein>
    <recommendedName>
        <fullName evidence="1">DUF7745 domain-containing protein</fullName>
    </recommendedName>
</protein>
<comment type="caution">
    <text evidence="2">The sequence shown here is derived from an EMBL/GenBank/DDBJ whole genome shotgun (WGS) entry which is preliminary data.</text>
</comment>
<evidence type="ECO:0000259" key="1">
    <source>
        <dbReference type="Pfam" id="PF24924"/>
    </source>
</evidence>
<name>A0A7J9D5T8_GOSGO</name>
<organism evidence="2 3">
    <name type="scientific">Gossypium gossypioides</name>
    <name type="common">Mexican cotton</name>
    <name type="synonym">Selera gossypioides</name>
    <dbReference type="NCBI Taxonomy" id="34282"/>
    <lineage>
        <taxon>Eukaryota</taxon>
        <taxon>Viridiplantae</taxon>
        <taxon>Streptophyta</taxon>
        <taxon>Embryophyta</taxon>
        <taxon>Tracheophyta</taxon>
        <taxon>Spermatophyta</taxon>
        <taxon>Magnoliopsida</taxon>
        <taxon>eudicotyledons</taxon>
        <taxon>Gunneridae</taxon>
        <taxon>Pentapetalae</taxon>
        <taxon>rosids</taxon>
        <taxon>malvids</taxon>
        <taxon>Malvales</taxon>
        <taxon>Malvaceae</taxon>
        <taxon>Malvoideae</taxon>
        <taxon>Gossypium</taxon>
    </lineage>
</organism>
<proteinExistence type="predicted"/>
<gene>
    <name evidence="2" type="ORF">Gogos_020688</name>
</gene>
<dbReference type="PANTHER" id="PTHR48200">
    <property type="entry name" value="PROTEIN, PUTATIVE-RELATED"/>
    <property type="match status" value="1"/>
</dbReference>
<dbReference type="Proteomes" id="UP000593579">
    <property type="component" value="Unassembled WGS sequence"/>
</dbReference>
<reference evidence="2 3" key="1">
    <citation type="journal article" date="2019" name="Genome Biol. Evol.">
        <title>Insights into the evolution of the New World diploid cottons (Gossypium, subgenus Houzingenia) based on genome sequencing.</title>
        <authorList>
            <person name="Grover C.E."/>
            <person name="Arick M.A. 2nd"/>
            <person name="Thrash A."/>
            <person name="Conover J.L."/>
            <person name="Sanders W.S."/>
            <person name="Peterson D.G."/>
            <person name="Frelichowski J.E."/>
            <person name="Scheffler J.A."/>
            <person name="Scheffler B.E."/>
            <person name="Wendel J.F."/>
        </authorList>
    </citation>
    <scope>NUCLEOTIDE SEQUENCE [LARGE SCALE GENOMIC DNA]</scope>
    <source>
        <strain evidence="2">5</strain>
        <tissue evidence="2">Leaf</tissue>
    </source>
</reference>
<dbReference type="Pfam" id="PF24924">
    <property type="entry name" value="DUF7745"/>
    <property type="match status" value="1"/>
</dbReference>
<dbReference type="EMBL" id="JABEZY010272033">
    <property type="protein sequence ID" value="MBA0755845.1"/>
    <property type="molecule type" value="Genomic_DNA"/>
</dbReference>
<dbReference type="PANTHER" id="PTHR48200:SF1">
    <property type="entry name" value="AMINOTRANSFERASE-LIKE PLANT MOBILE DOMAIN-CONTAINING PROTEIN"/>
    <property type="match status" value="1"/>
</dbReference>
<feature type="non-terminal residue" evidence="2">
    <location>
        <position position="1"/>
    </location>
</feature>
<dbReference type="InterPro" id="IPR056647">
    <property type="entry name" value="DUF7745"/>
</dbReference>
<evidence type="ECO:0000313" key="3">
    <source>
        <dbReference type="Proteomes" id="UP000593579"/>
    </source>
</evidence>